<dbReference type="AlphaFoldDB" id="A0A426YI35"/>
<accession>A0A426YI35</accession>
<evidence type="ECO:0000313" key="3">
    <source>
        <dbReference type="Proteomes" id="UP000287651"/>
    </source>
</evidence>
<evidence type="ECO:0000256" key="1">
    <source>
        <dbReference type="SAM" id="MobiDB-lite"/>
    </source>
</evidence>
<reference evidence="2 3" key="1">
    <citation type="journal article" date="2014" name="Agronomy (Basel)">
        <title>A Draft Genome Sequence for Ensete ventricosum, the Drought-Tolerant Tree Against Hunger.</title>
        <authorList>
            <person name="Harrison J."/>
            <person name="Moore K.A."/>
            <person name="Paszkiewicz K."/>
            <person name="Jones T."/>
            <person name="Grant M."/>
            <person name="Ambacheew D."/>
            <person name="Muzemil S."/>
            <person name="Studholme D.J."/>
        </authorList>
    </citation>
    <scope>NUCLEOTIDE SEQUENCE [LARGE SCALE GENOMIC DNA]</scope>
</reference>
<sequence length="117" mass="13490">MQTKVCNFDLGRYIPVRQVTGTRTAHYRVVSLKIDCRWSISVVGGRLKKKSTVGGRLRKKKGRIRGKEKKKEGKKEYLARAPSSPACRRLRTRRGDGRFFSRTRRRSVSPRGEKIEA</sequence>
<evidence type="ECO:0000313" key="2">
    <source>
        <dbReference type="EMBL" id="RRT51412.1"/>
    </source>
</evidence>
<comment type="caution">
    <text evidence="2">The sequence shown here is derived from an EMBL/GenBank/DDBJ whole genome shotgun (WGS) entry which is preliminary data.</text>
</comment>
<feature type="compositionally biased region" description="Basic and acidic residues" evidence="1">
    <location>
        <begin position="69"/>
        <end position="78"/>
    </location>
</feature>
<feature type="region of interest" description="Disordered" evidence="1">
    <location>
        <begin position="51"/>
        <end position="117"/>
    </location>
</feature>
<organism evidence="2 3">
    <name type="scientific">Ensete ventricosum</name>
    <name type="common">Abyssinian banana</name>
    <name type="synonym">Musa ensete</name>
    <dbReference type="NCBI Taxonomy" id="4639"/>
    <lineage>
        <taxon>Eukaryota</taxon>
        <taxon>Viridiplantae</taxon>
        <taxon>Streptophyta</taxon>
        <taxon>Embryophyta</taxon>
        <taxon>Tracheophyta</taxon>
        <taxon>Spermatophyta</taxon>
        <taxon>Magnoliopsida</taxon>
        <taxon>Liliopsida</taxon>
        <taxon>Zingiberales</taxon>
        <taxon>Musaceae</taxon>
        <taxon>Ensete</taxon>
    </lineage>
</organism>
<protein>
    <submittedName>
        <fullName evidence="2">Uncharacterized protein</fullName>
    </submittedName>
</protein>
<dbReference type="Proteomes" id="UP000287651">
    <property type="component" value="Unassembled WGS sequence"/>
</dbReference>
<proteinExistence type="predicted"/>
<feature type="non-terminal residue" evidence="2">
    <location>
        <position position="117"/>
    </location>
</feature>
<feature type="compositionally biased region" description="Basic residues" evidence="1">
    <location>
        <begin position="51"/>
        <end position="68"/>
    </location>
</feature>
<name>A0A426YI35_ENSVE</name>
<gene>
    <name evidence="2" type="ORF">B296_00051127</name>
</gene>
<dbReference type="EMBL" id="AMZH03012236">
    <property type="protein sequence ID" value="RRT51412.1"/>
    <property type="molecule type" value="Genomic_DNA"/>
</dbReference>